<dbReference type="EMBL" id="CM008048">
    <property type="protein sequence ID" value="PVH62542.1"/>
    <property type="molecule type" value="Genomic_DNA"/>
</dbReference>
<feature type="transmembrane region" description="Helical" evidence="1">
    <location>
        <begin position="31"/>
        <end position="53"/>
    </location>
</feature>
<protein>
    <submittedName>
        <fullName evidence="2">Uncharacterized protein</fullName>
    </submittedName>
</protein>
<organism evidence="2">
    <name type="scientific">Panicum hallii</name>
    <dbReference type="NCBI Taxonomy" id="206008"/>
    <lineage>
        <taxon>Eukaryota</taxon>
        <taxon>Viridiplantae</taxon>
        <taxon>Streptophyta</taxon>
        <taxon>Embryophyta</taxon>
        <taxon>Tracheophyta</taxon>
        <taxon>Spermatophyta</taxon>
        <taxon>Magnoliopsida</taxon>
        <taxon>Liliopsida</taxon>
        <taxon>Poales</taxon>
        <taxon>Poaceae</taxon>
        <taxon>PACMAD clade</taxon>
        <taxon>Panicoideae</taxon>
        <taxon>Panicodae</taxon>
        <taxon>Paniceae</taxon>
        <taxon>Panicinae</taxon>
        <taxon>Panicum</taxon>
        <taxon>Panicum sect. Panicum</taxon>
    </lineage>
</organism>
<name>A0A2T8KK69_9POAL</name>
<evidence type="ECO:0000313" key="2">
    <source>
        <dbReference type="EMBL" id="PVH62542.1"/>
    </source>
</evidence>
<proteinExistence type="predicted"/>
<evidence type="ECO:0000256" key="1">
    <source>
        <dbReference type="SAM" id="Phobius"/>
    </source>
</evidence>
<accession>A0A2T8KK69</accession>
<keyword evidence="1" id="KW-0472">Membrane</keyword>
<dbReference type="Proteomes" id="UP000243499">
    <property type="component" value="Chromosome 3"/>
</dbReference>
<reference evidence="2" key="1">
    <citation type="submission" date="2018-04" db="EMBL/GenBank/DDBJ databases">
        <title>WGS assembly of Panicum hallii.</title>
        <authorList>
            <person name="Lovell J."/>
            <person name="Jenkins J."/>
            <person name="Lowry D."/>
            <person name="Mamidi S."/>
            <person name="Sreedasyam A."/>
            <person name="Weng X."/>
            <person name="Barry K."/>
            <person name="Bonette J."/>
            <person name="Campitelli B."/>
            <person name="Daum C."/>
            <person name="Gordon S."/>
            <person name="Gould B."/>
            <person name="Lipzen A."/>
            <person name="Macqueen A."/>
            <person name="Palacio-Mejia J."/>
            <person name="Plott C."/>
            <person name="Shakirov E."/>
            <person name="Shu S."/>
            <person name="Yoshinaga Y."/>
            <person name="Zane M."/>
            <person name="Rokhsar D."/>
            <person name="Grimwood J."/>
            <person name="Schmutz J."/>
            <person name="Juenger T."/>
        </authorList>
    </citation>
    <scope>NUCLEOTIDE SEQUENCE [LARGE SCALE GENOMIC DNA]</scope>
    <source>
        <strain evidence="2">FIL2</strain>
    </source>
</reference>
<keyword evidence="1" id="KW-1133">Transmembrane helix</keyword>
<feature type="transmembrane region" description="Helical" evidence="1">
    <location>
        <begin position="65"/>
        <end position="81"/>
    </location>
</feature>
<dbReference type="Gramene" id="PVH62542">
    <property type="protein sequence ID" value="PVH62542"/>
    <property type="gene ID" value="PAHAL_3G319200"/>
</dbReference>
<gene>
    <name evidence="2" type="ORF">PAHAL_3G319200</name>
</gene>
<dbReference type="AlphaFoldDB" id="A0A2T8KK69"/>
<sequence>MINYSVLHHHSSQYPLGKKAEHFLRILSYRLLAALLSPTTIWTVALWICMPALRNSFSFRTHTSFLYHLLAPYALYFARIFKKPWDSIKSFINNKKSQYRSAADKNILPMFIHHQQNQS</sequence>
<keyword evidence="1" id="KW-0812">Transmembrane</keyword>